<dbReference type="EMBL" id="MIGC01011835">
    <property type="protein sequence ID" value="PHJ14744.1"/>
    <property type="molecule type" value="Genomic_DNA"/>
</dbReference>
<sequence length="58" mass="6454">TDIVALNLFNLALGDSPESDEFWSGFLAARCGEHFDIETSCVKKDRISRSALYVSMQV</sequence>
<comment type="caution">
    <text evidence="1">The sequence shown here is derived from an EMBL/GenBank/DDBJ whole genome shotgun (WGS) entry which is preliminary data.</text>
</comment>
<keyword evidence="1" id="KW-0396">Initiation factor</keyword>
<dbReference type="Proteomes" id="UP000221165">
    <property type="component" value="Unassembled WGS sequence"/>
</dbReference>
<dbReference type="VEuPathDB" id="ToxoDB:CSUI_011446"/>
<name>A0A2C6KEA5_9APIC</name>
<dbReference type="RefSeq" id="XP_067916480.1">
    <property type="nucleotide sequence ID" value="XM_068071544.1"/>
</dbReference>
<proteinExistence type="predicted"/>
<reference evidence="1 2" key="1">
    <citation type="journal article" date="2017" name="Int. J. Parasitol.">
        <title>The genome of the protozoan parasite Cystoisospora suis and a reverse vaccinology approach to identify vaccine candidates.</title>
        <authorList>
            <person name="Palmieri N."/>
            <person name="Shrestha A."/>
            <person name="Ruttkowski B."/>
            <person name="Beck T."/>
            <person name="Vogl C."/>
            <person name="Tomley F."/>
            <person name="Blake D.P."/>
            <person name="Joachim A."/>
        </authorList>
    </citation>
    <scope>NUCLEOTIDE SEQUENCE [LARGE SCALE GENOMIC DNA]</scope>
    <source>
        <strain evidence="1 2">Wien I</strain>
    </source>
</reference>
<keyword evidence="1" id="KW-0648">Protein biosynthesis</keyword>
<dbReference type="AlphaFoldDB" id="A0A2C6KEA5"/>
<dbReference type="OrthoDB" id="626167at2759"/>
<evidence type="ECO:0000313" key="1">
    <source>
        <dbReference type="EMBL" id="PHJ14744.1"/>
    </source>
</evidence>
<gene>
    <name evidence="1" type="ORF">CSUI_011446</name>
</gene>
<accession>A0A2C6KEA5</accession>
<dbReference type="GeneID" id="94434755"/>
<organism evidence="1 2">
    <name type="scientific">Cystoisospora suis</name>
    <dbReference type="NCBI Taxonomy" id="483139"/>
    <lineage>
        <taxon>Eukaryota</taxon>
        <taxon>Sar</taxon>
        <taxon>Alveolata</taxon>
        <taxon>Apicomplexa</taxon>
        <taxon>Conoidasida</taxon>
        <taxon>Coccidia</taxon>
        <taxon>Eucoccidiorida</taxon>
        <taxon>Eimeriorina</taxon>
        <taxon>Sarcocystidae</taxon>
        <taxon>Cystoisospora</taxon>
    </lineage>
</organism>
<keyword evidence="2" id="KW-1185">Reference proteome</keyword>
<evidence type="ECO:0000313" key="2">
    <source>
        <dbReference type="Proteomes" id="UP000221165"/>
    </source>
</evidence>
<feature type="non-terminal residue" evidence="1">
    <location>
        <position position="1"/>
    </location>
</feature>
<feature type="non-terminal residue" evidence="1">
    <location>
        <position position="58"/>
    </location>
</feature>
<protein>
    <submittedName>
        <fullName evidence="1">Translation initiation factor eif3 subunit 135</fullName>
    </submittedName>
</protein>
<dbReference type="GO" id="GO:0003743">
    <property type="term" value="F:translation initiation factor activity"/>
    <property type="evidence" value="ECO:0007669"/>
    <property type="project" value="UniProtKB-KW"/>
</dbReference>